<dbReference type="PANTHER" id="PTHR13710">
    <property type="entry name" value="DNA HELICASE RECQ FAMILY MEMBER"/>
    <property type="match status" value="1"/>
</dbReference>
<name>A0A4V5N8M2_9PEZI</name>
<organism evidence="4 5">
    <name type="scientific">Friedmanniomyces endolithicus</name>
    <dbReference type="NCBI Taxonomy" id="329885"/>
    <lineage>
        <taxon>Eukaryota</taxon>
        <taxon>Fungi</taxon>
        <taxon>Dikarya</taxon>
        <taxon>Ascomycota</taxon>
        <taxon>Pezizomycotina</taxon>
        <taxon>Dothideomycetes</taxon>
        <taxon>Dothideomycetidae</taxon>
        <taxon>Mycosphaerellales</taxon>
        <taxon>Teratosphaeriaceae</taxon>
        <taxon>Friedmanniomyces</taxon>
    </lineage>
</organism>
<evidence type="ECO:0000256" key="2">
    <source>
        <dbReference type="SAM" id="MobiDB-lite"/>
    </source>
</evidence>
<dbReference type="GO" id="GO:0003676">
    <property type="term" value="F:nucleic acid binding"/>
    <property type="evidence" value="ECO:0007669"/>
    <property type="project" value="InterPro"/>
</dbReference>
<reference evidence="4 5" key="1">
    <citation type="submission" date="2017-03" db="EMBL/GenBank/DDBJ databases">
        <title>Genomes of endolithic fungi from Antarctica.</title>
        <authorList>
            <person name="Coleine C."/>
            <person name="Masonjones S."/>
            <person name="Stajich J.E."/>
        </authorList>
    </citation>
    <scope>NUCLEOTIDE SEQUENCE [LARGE SCALE GENOMIC DNA]</scope>
    <source>
        <strain evidence="4 5">CCFEE 5311</strain>
    </source>
</reference>
<dbReference type="GO" id="GO:0005737">
    <property type="term" value="C:cytoplasm"/>
    <property type="evidence" value="ECO:0007669"/>
    <property type="project" value="TreeGrafter"/>
</dbReference>
<evidence type="ECO:0000256" key="1">
    <source>
        <dbReference type="ARBA" id="ARBA00005446"/>
    </source>
</evidence>
<feature type="domain" description="Helicase ATP-binding" evidence="3">
    <location>
        <begin position="143"/>
        <end position="233"/>
    </location>
</feature>
<dbReference type="InterPro" id="IPR027417">
    <property type="entry name" value="P-loop_NTPase"/>
</dbReference>
<comment type="caution">
    <text evidence="4">The sequence shown here is derived from an EMBL/GenBank/DDBJ whole genome shotgun (WGS) entry which is preliminary data.</text>
</comment>
<protein>
    <recommendedName>
        <fullName evidence="3">Helicase ATP-binding domain-containing protein</fullName>
    </recommendedName>
</protein>
<evidence type="ECO:0000313" key="5">
    <source>
        <dbReference type="Proteomes" id="UP000310066"/>
    </source>
</evidence>
<sequence length="233" mass="25089">MDAALSRLAQVERRLKLVAPDAGQHLDVAAVLTSISVLETAIEGLERSNDARNQAGAAILPSQRIDVADDEFDMDSSDEADLLRPTTSPVLGSGVKRKSEEPNTLPAKRLRSEGSPLAISIANKVLKDRFGMGAFRLKQQAAIARLLDGESCVVVFPTGGGKSLCYQVPALCFREMDRHAGIRQGDAETGITLVVSPLITLMKDQVDALKRRGISAAVLDSTKSKEEYMETVE</sequence>
<dbReference type="GO" id="GO:0009378">
    <property type="term" value="F:four-way junction helicase activity"/>
    <property type="evidence" value="ECO:0007669"/>
    <property type="project" value="TreeGrafter"/>
</dbReference>
<dbReference type="InterPro" id="IPR014001">
    <property type="entry name" value="Helicase_ATP-bd"/>
</dbReference>
<dbReference type="AlphaFoldDB" id="A0A4V5N8M2"/>
<dbReference type="PROSITE" id="PS51192">
    <property type="entry name" value="HELICASE_ATP_BIND_1"/>
    <property type="match status" value="1"/>
</dbReference>
<dbReference type="Pfam" id="PF00270">
    <property type="entry name" value="DEAD"/>
    <property type="match status" value="1"/>
</dbReference>
<dbReference type="STRING" id="329885.A0A4V5N8M2"/>
<dbReference type="GO" id="GO:0005634">
    <property type="term" value="C:nucleus"/>
    <property type="evidence" value="ECO:0007669"/>
    <property type="project" value="TreeGrafter"/>
</dbReference>
<evidence type="ECO:0000313" key="4">
    <source>
        <dbReference type="EMBL" id="TKA44139.1"/>
    </source>
</evidence>
<feature type="region of interest" description="Disordered" evidence="2">
    <location>
        <begin position="83"/>
        <end position="107"/>
    </location>
</feature>
<dbReference type="GO" id="GO:0000724">
    <property type="term" value="P:double-strand break repair via homologous recombination"/>
    <property type="evidence" value="ECO:0007669"/>
    <property type="project" value="TreeGrafter"/>
</dbReference>
<dbReference type="OrthoDB" id="10261556at2759"/>
<dbReference type="Proteomes" id="UP000310066">
    <property type="component" value="Unassembled WGS sequence"/>
</dbReference>
<dbReference type="EMBL" id="NAJP01000016">
    <property type="protein sequence ID" value="TKA44139.1"/>
    <property type="molecule type" value="Genomic_DNA"/>
</dbReference>
<comment type="similarity">
    <text evidence="1">Belongs to the helicase family. RecQ subfamily.</text>
</comment>
<dbReference type="Gene3D" id="3.40.50.300">
    <property type="entry name" value="P-loop containing nucleotide triphosphate hydrolases"/>
    <property type="match status" value="1"/>
</dbReference>
<evidence type="ECO:0000259" key="3">
    <source>
        <dbReference type="PROSITE" id="PS51192"/>
    </source>
</evidence>
<dbReference type="SUPFAM" id="SSF52540">
    <property type="entry name" value="P-loop containing nucleoside triphosphate hydrolases"/>
    <property type="match status" value="1"/>
</dbReference>
<proteinExistence type="inferred from homology"/>
<gene>
    <name evidence="4" type="ORF">B0A54_04905</name>
</gene>
<dbReference type="InterPro" id="IPR011545">
    <property type="entry name" value="DEAD/DEAH_box_helicase_dom"/>
</dbReference>
<dbReference type="GO" id="GO:0005524">
    <property type="term" value="F:ATP binding"/>
    <property type="evidence" value="ECO:0007669"/>
    <property type="project" value="InterPro"/>
</dbReference>
<accession>A0A4V5N8M2</accession>
<dbReference type="GO" id="GO:0005694">
    <property type="term" value="C:chromosome"/>
    <property type="evidence" value="ECO:0007669"/>
    <property type="project" value="TreeGrafter"/>
</dbReference>
<dbReference type="PANTHER" id="PTHR13710:SF120">
    <property type="entry name" value="BIFUNCTIONAL 3'-5' EXONUCLEASE_ATP-DEPENDENT HELICASE WRN"/>
    <property type="match status" value="1"/>
</dbReference>
<dbReference type="GO" id="GO:0043138">
    <property type="term" value="F:3'-5' DNA helicase activity"/>
    <property type="evidence" value="ECO:0007669"/>
    <property type="project" value="TreeGrafter"/>
</dbReference>